<feature type="transmembrane region" description="Helical" evidence="6">
    <location>
        <begin position="177"/>
        <end position="201"/>
    </location>
</feature>
<evidence type="ECO:0000313" key="9">
    <source>
        <dbReference type="Proteomes" id="UP000000768"/>
    </source>
</evidence>
<dbReference type="PANTHER" id="PTHR12608">
    <property type="entry name" value="TRANSMEMBRANE PROTEIN HTP-1 RELATED"/>
    <property type="match status" value="1"/>
</dbReference>
<dbReference type="GO" id="GO:0071421">
    <property type="term" value="P:manganese ion transmembrane transport"/>
    <property type="evidence" value="ECO:0000318"/>
    <property type="project" value="GO_Central"/>
</dbReference>
<dbReference type="GO" id="GO:0005384">
    <property type="term" value="F:manganese ion transmembrane transporter activity"/>
    <property type="evidence" value="ECO:0000318"/>
    <property type="project" value="GO_Central"/>
</dbReference>
<feature type="region of interest" description="Disordered" evidence="7">
    <location>
        <begin position="77"/>
        <end position="99"/>
    </location>
</feature>
<dbReference type="GO" id="GO:0032468">
    <property type="term" value="P:Golgi calcium ion homeostasis"/>
    <property type="evidence" value="ECO:0000318"/>
    <property type="project" value="GO_Central"/>
</dbReference>
<dbReference type="GO" id="GO:0016020">
    <property type="term" value="C:membrane"/>
    <property type="evidence" value="ECO:0007669"/>
    <property type="project" value="UniProtKB-SubCell"/>
</dbReference>
<dbReference type="GO" id="GO:0009507">
    <property type="term" value="C:chloroplast"/>
    <property type="evidence" value="ECO:0000318"/>
    <property type="project" value="GO_Central"/>
</dbReference>
<organism evidence="8 9">
    <name type="scientific">Sorghum bicolor</name>
    <name type="common">Sorghum</name>
    <name type="synonym">Sorghum vulgare</name>
    <dbReference type="NCBI Taxonomy" id="4558"/>
    <lineage>
        <taxon>Eukaryota</taxon>
        <taxon>Viridiplantae</taxon>
        <taxon>Streptophyta</taxon>
        <taxon>Embryophyta</taxon>
        <taxon>Tracheophyta</taxon>
        <taxon>Spermatophyta</taxon>
        <taxon>Magnoliopsida</taxon>
        <taxon>Liliopsida</taxon>
        <taxon>Poales</taxon>
        <taxon>Poaceae</taxon>
        <taxon>PACMAD clade</taxon>
        <taxon>Panicoideae</taxon>
        <taxon>Andropogonodae</taxon>
        <taxon>Andropogoneae</taxon>
        <taxon>Sorghinae</taxon>
        <taxon>Sorghum</taxon>
    </lineage>
</organism>
<dbReference type="STRING" id="4558.A0A1B6PJL3"/>
<proteinExistence type="inferred from homology"/>
<gene>
    <name evidence="8" type="ORF">SORBI_3006G021800</name>
</gene>
<dbReference type="GO" id="GO:0005794">
    <property type="term" value="C:Golgi apparatus"/>
    <property type="evidence" value="ECO:0000318"/>
    <property type="project" value="GO_Central"/>
</dbReference>
<feature type="transmembrane region" description="Helical" evidence="6">
    <location>
        <begin position="110"/>
        <end position="131"/>
    </location>
</feature>
<feature type="transmembrane region" description="Helical" evidence="6">
    <location>
        <begin position="313"/>
        <end position="333"/>
    </location>
</feature>
<dbReference type="InterPro" id="IPR049555">
    <property type="entry name" value="GDT1-like_CS"/>
</dbReference>
<keyword evidence="3 6" id="KW-0812">Transmembrane</keyword>
<dbReference type="GO" id="GO:0032472">
    <property type="term" value="P:Golgi calcium ion transport"/>
    <property type="evidence" value="ECO:0000318"/>
    <property type="project" value="GO_Central"/>
</dbReference>
<dbReference type="PROSITE" id="PS01214">
    <property type="entry name" value="UPF0016"/>
    <property type="match status" value="1"/>
</dbReference>
<evidence type="ECO:0000313" key="8">
    <source>
        <dbReference type="EMBL" id="KXG25851.1"/>
    </source>
</evidence>
<dbReference type="AlphaFoldDB" id="A0A1B6PJL3"/>
<dbReference type="Gramene" id="KXG25851">
    <property type="protein sequence ID" value="KXG25851"/>
    <property type="gene ID" value="SORBI_3006G021800"/>
</dbReference>
<feature type="transmembrane region" description="Helical" evidence="6">
    <location>
        <begin position="339"/>
        <end position="358"/>
    </location>
</feature>
<evidence type="ECO:0000256" key="7">
    <source>
        <dbReference type="SAM" id="MobiDB-lite"/>
    </source>
</evidence>
<dbReference type="OrthoDB" id="442680at2759"/>
<feature type="compositionally biased region" description="Low complexity" evidence="7">
    <location>
        <begin position="17"/>
        <end position="36"/>
    </location>
</feature>
<evidence type="ECO:0000256" key="1">
    <source>
        <dbReference type="ARBA" id="ARBA00004141"/>
    </source>
</evidence>
<comment type="similarity">
    <text evidence="2 6">Belongs to the GDT1 family.</text>
</comment>
<dbReference type="Pfam" id="PF01169">
    <property type="entry name" value="GDT1"/>
    <property type="match status" value="2"/>
</dbReference>
<dbReference type="PANTHER" id="PTHR12608:SF7">
    <property type="entry name" value="PROTEIN PAM71-HOMOLOG, CHLOROPLASTIC"/>
    <property type="match status" value="1"/>
</dbReference>
<evidence type="ECO:0000256" key="2">
    <source>
        <dbReference type="ARBA" id="ARBA00009190"/>
    </source>
</evidence>
<dbReference type="InParanoid" id="A0A1B6PJL3"/>
<evidence type="ECO:0000256" key="5">
    <source>
        <dbReference type="ARBA" id="ARBA00023136"/>
    </source>
</evidence>
<comment type="subcellular location">
    <subcellularLocation>
        <location evidence="1 6">Membrane</location>
        <topology evidence="1 6">Multi-pass membrane protein</topology>
    </subcellularLocation>
</comment>
<feature type="region of interest" description="Disordered" evidence="7">
    <location>
        <begin position="16"/>
        <end position="37"/>
    </location>
</feature>
<dbReference type="FunCoup" id="A0A1B6PJL3">
    <property type="interactions" value="262"/>
</dbReference>
<dbReference type="InterPro" id="IPR001727">
    <property type="entry name" value="GDT1-like"/>
</dbReference>
<evidence type="ECO:0000256" key="6">
    <source>
        <dbReference type="RuleBase" id="RU365102"/>
    </source>
</evidence>
<reference evidence="8 9" key="1">
    <citation type="journal article" date="2009" name="Nature">
        <title>The Sorghum bicolor genome and the diversification of grasses.</title>
        <authorList>
            <person name="Paterson A.H."/>
            <person name="Bowers J.E."/>
            <person name="Bruggmann R."/>
            <person name="Dubchak I."/>
            <person name="Grimwood J."/>
            <person name="Gundlach H."/>
            <person name="Haberer G."/>
            <person name="Hellsten U."/>
            <person name="Mitros T."/>
            <person name="Poliakov A."/>
            <person name="Schmutz J."/>
            <person name="Spannagl M."/>
            <person name="Tang H."/>
            <person name="Wang X."/>
            <person name="Wicker T."/>
            <person name="Bharti A.K."/>
            <person name="Chapman J."/>
            <person name="Feltus F.A."/>
            <person name="Gowik U."/>
            <person name="Grigoriev I.V."/>
            <person name="Lyons E."/>
            <person name="Maher C.A."/>
            <person name="Martis M."/>
            <person name="Narechania A."/>
            <person name="Otillar R.P."/>
            <person name="Penning B.W."/>
            <person name="Salamov A.A."/>
            <person name="Wang Y."/>
            <person name="Zhang L."/>
            <person name="Carpita N.C."/>
            <person name="Freeling M."/>
            <person name="Gingle A.R."/>
            <person name="Hash C.T."/>
            <person name="Keller B."/>
            <person name="Klein P."/>
            <person name="Kresovich S."/>
            <person name="McCann M.C."/>
            <person name="Ming R."/>
            <person name="Peterson D.G."/>
            <person name="Mehboob-ur-Rahman"/>
            <person name="Ware D."/>
            <person name="Westhoff P."/>
            <person name="Mayer K.F."/>
            <person name="Messing J."/>
            <person name="Rokhsar D.S."/>
        </authorList>
    </citation>
    <scope>NUCLEOTIDE SEQUENCE [LARGE SCALE GENOMIC DNA]</scope>
    <source>
        <strain evidence="9">cv. BTx623</strain>
    </source>
</reference>
<evidence type="ECO:0000256" key="4">
    <source>
        <dbReference type="ARBA" id="ARBA00022989"/>
    </source>
</evidence>
<name>A0A1B6PJL3_SORBI</name>
<protein>
    <recommendedName>
        <fullName evidence="6">GDT1 family protein</fullName>
    </recommendedName>
</protein>
<keyword evidence="4 6" id="KW-1133">Transmembrane helix</keyword>
<keyword evidence="5 6" id="KW-0472">Membrane</keyword>
<dbReference type="EMBL" id="CM000765">
    <property type="protein sequence ID" value="KXG25851.1"/>
    <property type="molecule type" value="Genomic_DNA"/>
</dbReference>
<keyword evidence="9" id="KW-1185">Reference proteome</keyword>
<sequence length="359" mass="37747">MVVLVATAARWPGGGTAVRARPPAARARGPRRVAAAEPEQKSAATVRFVKCRLLSWMKPIRHDVRAQMSNVNVGAGSYGEDEANSRGERLDTSSTGDPNKLAKQLSGSRYLQSIGAVLLLCALAASFFVLFKGQSSAVVAMLAKSGFTAAFTLILVSEIGDKTFFIAALLAMQYQRALVLLGSMAALSLMTIVSVIIGRIFQSVPAQFQTTLPIGEYAAIALLAFFGFKSIKDALALPDNANGNLQGNSESGELAEAEELVKEKVSKKLTSPLDVLWKSFSLVFFAEWGDRSMLATIALGAAQSPLGVTSGAIAGHLIATALAILGGAFLANYLSEKLVGLLGGVLFLLFAAATLFGVF</sequence>
<evidence type="ECO:0000256" key="3">
    <source>
        <dbReference type="ARBA" id="ARBA00022692"/>
    </source>
</evidence>
<feature type="transmembrane region" description="Helical" evidence="6">
    <location>
        <begin position="137"/>
        <end position="156"/>
    </location>
</feature>
<dbReference type="ExpressionAtlas" id="A0A1B6PJL3">
    <property type="expression patterns" value="baseline and differential"/>
</dbReference>
<accession>A0A1B6PJL3</accession>
<dbReference type="Proteomes" id="UP000000768">
    <property type="component" value="Chromosome 6"/>
</dbReference>
<dbReference type="GO" id="GO:0015085">
    <property type="term" value="F:calcium ion transmembrane transporter activity"/>
    <property type="evidence" value="ECO:0000318"/>
    <property type="project" value="GO_Central"/>
</dbReference>
<dbReference type="GO" id="GO:0070588">
    <property type="term" value="P:calcium ion transmembrane transport"/>
    <property type="evidence" value="ECO:0000318"/>
    <property type="project" value="GO_Central"/>
</dbReference>
<reference evidence="9" key="2">
    <citation type="journal article" date="2018" name="Plant J.">
        <title>The Sorghum bicolor reference genome: improved assembly, gene annotations, a transcriptome atlas, and signatures of genome organization.</title>
        <authorList>
            <person name="McCormick R.F."/>
            <person name="Truong S.K."/>
            <person name="Sreedasyam A."/>
            <person name="Jenkins J."/>
            <person name="Shu S."/>
            <person name="Sims D."/>
            <person name="Kennedy M."/>
            <person name="Amirebrahimi M."/>
            <person name="Weers B.D."/>
            <person name="McKinley B."/>
            <person name="Mattison A."/>
            <person name="Morishige D.T."/>
            <person name="Grimwood J."/>
            <person name="Schmutz J."/>
            <person name="Mullet J.E."/>
        </authorList>
    </citation>
    <scope>NUCLEOTIDE SEQUENCE [LARGE SCALE GENOMIC DNA]</scope>
    <source>
        <strain evidence="9">cv. BTx623</strain>
    </source>
</reference>